<comment type="caution">
    <text evidence="1">The sequence shown here is derived from an EMBL/GenBank/DDBJ whole genome shotgun (WGS) entry which is preliminary data.</text>
</comment>
<reference evidence="1 2" key="1">
    <citation type="submission" date="2015-02" db="EMBL/GenBank/DDBJ databases">
        <title>Nostoc linckia genome annotation.</title>
        <authorList>
            <person name="Zhou Z."/>
        </authorList>
    </citation>
    <scope>NUCLEOTIDE SEQUENCE [LARGE SCALE GENOMIC DNA]</scope>
    <source>
        <strain evidence="2">z8</strain>
    </source>
</reference>
<proteinExistence type="predicted"/>
<accession>A0A9Q5Z9Z4</accession>
<dbReference type="AlphaFoldDB" id="A0A9Q5Z9Z4"/>
<protein>
    <submittedName>
        <fullName evidence="1">Uncharacterized protein</fullName>
    </submittedName>
</protein>
<name>A0A9Q5Z9Z4_NOSLI</name>
<gene>
    <name evidence="1" type="ORF">VF08_21100</name>
</gene>
<sequence>MKKLKTKLILIRFWLWAATHSPRFSEFEISLDPAPITLSIVHLVDDSDLLTIQLSLNKPKLWIYYPWSVFVQFLNSKKDAGEIIDPSIFNNIPF</sequence>
<dbReference type="RefSeq" id="WP_099070425.1">
    <property type="nucleotide sequence ID" value="NZ_LAHD01000065.1"/>
</dbReference>
<dbReference type="EMBL" id="LAHD01000065">
    <property type="protein sequence ID" value="PHK01759.1"/>
    <property type="molecule type" value="Genomic_DNA"/>
</dbReference>
<dbReference type="Proteomes" id="UP000222310">
    <property type="component" value="Unassembled WGS sequence"/>
</dbReference>
<dbReference type="GeneID" id="57094640"/>
<organism evidence="1 2">
    <name type="scientific">Nostoc linckia z8</name>
    <dbReference type="NCBI Taxonomy" id="1628746"/>
    <lineage>
        <taxon>Bacteria</taxon>
        <taxon>Bacillati</taxon>
        <taxon>Cyanobacteriota</taxon>
        <taxon>Cyanophyceae</taxon>
        <taxon>Nostocales</taxon>
        <taxon>Nostocaceae</taxon>
        <taxon>Nostoc</taxon>
    </lineage>
</organism>
<evidence type="ECO:0000313" key="1">
    <source>
        <dbReference type="EMBL" id="PHK01759.1"/>
    </source>
</evidence>
<evidence type="ECO:0000313" key="2">
    <source>
        <dbReference type="Proteomes" id="UP000222310"/>
    </source>
</evidence>